<dbReference type="AlphaFoldDB" id="A0A7R7DPN4"/>
<evidence type="ECO:0000313" key="9">
    <source>
        <dbReference type="Proteomes" id="UP000611640"/>
    </source>
</evidence>
<dbReference type="SUPFAM" id="SSF88688">
    <property type="entry name" value="Families 57/38 glycoside transferase middle domain"/>
    <property type="match status" value="1"/>
</dbReference>
<dbReference type="InterPro" id="IPR015341">
    <property type="entry name" value="Glyco_hydro_38_cen"/>
</dbReference>
<dbReference type="GO" id="GO:0009313">
    <property type="term" value="P:oligosaccharide catabolic process"/>
    <property type="evidence" value="ECO:0007669"/>
    <property type="project" value="TreeGrafter"/>
</dbReference>
<comment type="similarity">
    <text evidence="2">Belongs to the glycosyl hydrolase 38 family.</text>
</comment>
<dbReference type="InterPro" id="IPR011682">
    <property type="entry name" value="Glyco_hydro_38_C"/>
</dbReference>
<dbReference type="InterPro" id="IPR027291">
    <property type="entry name" value="Glyco_hydro_38_N_sf"/>
</dbReference>
<dbReference type="InterPro" id="IPR011013">
    <property type="entry name" value="Gal_mutarotase_sf_dom"/>
</dbReference>
<dbReference type="FunFam" id="2.70.98.30:FF:000001">
    <property type="entry name" value="alpha-mannosidase 2C1 isoform X2"/>
    <property type="match status" value="1"/>
</dbReference>
<dbReference type="EMBL" id="AP023355">
    <property type="protein sequence ID" value="BCJ35222.1"/>
    <property type="molecule type" value="Genomic_DNA"/>
</dbReference>
<dbReference type="Pfam" id="PF01074">
    <property type="entry name" value="Glyco_hydro_38N"/>
    <property type="match status" value="1"/>
</dbReference>
<keyword evidence="9" id="KW-1185">Reference proteome</keyword>
<dbReference type="InterPro" id="IPR011330">
    <property type="entry name" value="Glyco_hydro/deAcase_b/a-brl"/>
</dbReference>
<comment type="catalytic activity">
    <reaction evidence="1">
        <text>Hydrolysis of terminal, non-reducing alpha-D-mannose residues in alpha-D-mannosides.</text>
        <dbReference type="EC" id="3.2.1.24"/>
    </reaction>
</comment>
<evidence type="ECO:0000313" key="8">
    <source>
        <dbReference type="EMBL" id="BCJ35222.1"/>
    </source>
</evidence>
<dbReference type="InterPro" id="IPR000602">
    <property type="entry name" value="Glyco_hydro_38_N"/>
</dbReference>
<dbReference type="KEGG" id="atl:Athai_27250"/>
<name>A0A7R7DPN4_9ACTN</name>
<sequence length="1050" mass="113973">MHDDRVLVEARLDRAMNQWIRPAIYTATAPLTVEVWHVPDEPGPGGAPIAADPVQVAEALAADYQPMPIGTAWGRPWSTSWLRVRGEVPASFAGERVEAVFDLGFSGGPGFSAEAMAYDQAGVPIKALHPLNRYLPVARPAAGGERVDLLLEAAANPQISMGIEPTQLGDKYTAGDAPLYQLRAADVAVLDETVFALVADVDVLSELMHELSVEDPRRHEILRALERMLDTIDLHDVPGTAAAGRAELAEVLSRPANASAHRISAAGHAHIDSAWLWPLRETVRKSSRTFANVTALAAEYPELVFAASQAQQYAWVKKAQPAVWERIKQAVAAGNWAPVGSMWVESDANLPGGEALVRQITQGKRFFAQELGVDTRGIWLPDSFGYTAAFPQIARLAGLDWFLTQKISWNQVNRMPHHTFWWEGIDGTRIFTHFPPADTYNGTFAGDELARAVRNYAEKGAGTISLLPFGHGDGGGGPTREMLERARRLRDLEGSPKVTIEHPDEFFAAARAEYPDAPVWSGEMYLELHRGTFTSQAKTKQGNRFSEHLLRTAELWAATAAVHAGADYPYEALDELWQTVLLHQFHDILPGSSIAWVHREARETYGRLREQLTGLIDASTRALGDGDGGLRVFNAAPTDRAEVTAVPADLAATAGLAADAAQKLSDGSVAAFATVPALGVGTVAPDLPAGGAVTPSTVDGLVLDNGLLRVTVDERGLITSVYDHAHGREVLAPGSYGNLLQLHPDHPNKWDAWDLDKHYLRRHTDLTEAESVEVVERGPLLSAIRVVRRFGESTATQTLVLAAGSRRLDVRTEIDWRESEKVLKAAFPIDVHAERESAEIQFGHVHRPTHTNTSWDAARFEVYAHRWIHVGEPGYGVALVTDSTYGHDVHRATRDAGGTTTTVRLSLLRAPHSPDPHTDIDTHTFSYALVPGAEIGDAVAEGYALNLPLRVAAAGATPDPLVRLDNPAVAVEAVKLADDGSGDVVVRAYESRGGRADVSLRPGFAATAVTEVDLLERPLDDGAADLLDADGTVRLTFRPFQIRTLRLRRG</sequence>
<protein>
    <recommendedName>
        <fullName evidence="3">alpha-mannosidase</fullName>
        <ecNumber evidence="3">3.2.1.24</ecNumber>
    </recommendedName>
</protein>
<dbReference type="Pfam" id="PF07748">
    <property type="entry name" value="Glyco_hydro_38C"/>
    <property type="match status" value="1"/>
</dbReference>
<dbReference type="PANTHER" id="PTHR46017:SF1">
    <property type="entry name" value="ALPHA-MANNOSIDASE 2C1"/>
    <property type="match status" value="1"/>
</dbReference>
<dbReference type="InterPro" id="IPR037094">
    <property type="entry name" value="Glyco_hydro_38_cen_sf"/>
</dbReference>
<dbReference type="Gene3D" id="2.70.98.30">
    <property type="entry name" value="Golgi alpha-mannosidase II, domain 4"/>
    <property type="match status" value="1"/>
</dbReference>
<organism evidence="8 9">
    <name type="scientific">Actinocatenispora thailandica</name>
    <dbReference type="NCBI Taxonomy" id="227318"/>
    <lineage>
        <taxon>Bacteria</taxon>
        <taxon>Bacillati</taxon>
        <taxon>Actinomycetota</taxon>
        <taxon>Actinomycetes</taxon>
        <taxon>Micromonosporales</taxon>
        <taxon>Micromonosporaceae</taxon>
        <taxon>Actinocatenispora</taxon>
    </lineage>
</organism>
<dbReference type="SUPFAM" id="SSF74650">
    <property type="entry name" value="Galactose mutarotase-like"/>
    <property type="match status" value="1"/>
</dbReference>
<evidence type="ECO:0000256" key="6">
    <source>
        <dbReference type="ARBA" id="ARBA00023295"/>
    </source>
</evidence>
<dbReference type="Gene3D" id="1.20.1270.50">
    <property type="entry name" value="Glycoside hydrolase family 38, central domain"/>
    <property type="match status" value="1"/>
</dbReference>
<dbReference type="Gene3D" id="2.60.40.2220">
    <property type="match status" value="1"/>
</dbReference>
<keyword evidence="5" id="KW-0378">Hydrolase</keyword>
<dbReference type="InterPro" id="IPR041147">
    <property type="entry name" value="GH38_C"/>
</dbReference>
<dbReference type="SUPFAM" id="SSF88713">
    <property type="entry name" value="Glycoside hydrolase/deacetylase"/>
    <property type="match status" value="1"/>
</dbReference>
<dbReference type="GO" id="GO:0030246">
    <property type="term" value="F:carbohydrate binding"/>
    <property type="evidence" value="ECO:0007669"/>
    <property type="project" value="InterPro"/>
</dbReference>
<evidence type="ECO:0000256" key="1">
    <source>
        <dbReference type="ARBA" id="ARBA00000365"/>
    </source>
</evidence>
<dbReference type="GO" id="GO:0046872">
    <property type="term" value="F:metal ion binding"/>
    <property type="evidence" value="ECO:0007669"/>
    <property type="project" value="UniProtKB-KW"/>
</dbReference>
<dbReference type="Pfam" id="PF22907">
    <property type="entry name" value="Ams1-like_1st"/>
    <property type="match status" value="1"/>
</dbReference>
<dbReference type="EC" id="3.2.1.24" evidence="3"/>
<dbReference type="RefSeq" id="WP_203961802.1">
    <property type="nucleotide sequence ID" value="NZ_AP023355.1"/>
</dbReference>
<dbReference type="SMART" id="SM00872">
    <property type="entry name" value="Alpha-mann_mid"/>
    <property type="match status" value="1"/>
</dbReference>
<keyword evidence="6" id="KW-0326">Glycosidase</keyword>
<reference evidence="8 9" key="1">
    <citation type="submission" date="2020-08" db="EMBL/GenBank/DDBJ databases">
        <title>Whole genome shotgun sequence of Actinocatenispora thailandica NBRC 105041.</title>
        <authorList>
            <person name="Komaki H."/>
            <person name="Tamura T."/>
        </authorList>
    </citation>
    <scope>NUCLEOTIDE SEQUENCE [LARGE SCALE GENOMIC DNA]</scope>
    <source>
        <strain evidence="8 9">NBRC 105041</strain>
    </source>
</reference>
<dbReference type="Pfam" id="PF09261">
    <property type="entry name" value="Alpha-mann_mid"/>
    <property type="match status" value="1"/>
</dbReference>
<gene>
    <name evidence="8" type="ORF">Athai_27250</name>
</gene>
<keyword evidence="4" id="KW-0479">Metal-binding</keyword>
<accession>A0A7R7DPN4</accession>
<evidence type="ECO:0000256" key="2">
    <source>
        <dbReference type="ARBA" id="ARBA00009792"/>
    </source>
</evidence>
<dbReference type="GO" id="GO:0006013">
    <property type="term" value="P:mannose metabolic process"/>
    <property type="evidence" value="ECO:0007669"/>
    <property type="project" value="InterPro"/>
</dbReference>
<dbReference type="CDD" id="cd10789">
    <property type="entry name" value="GH38N_AMII_ER_cytosolic"/>
    <property type="match status" value="1"/>
</dbReference>
<evidence type="ECO:0000256" key="3">
    <source>
        <dbReference type="ARBA" id="ARBA00012752"/>
    </source>
</evidence>
<dbReference type="Gene3D" id="3.20.110.10">
    <property type="entry name" value="Glycoside hydrolase 38, N terminal domain"/>
    <property type="match status" value="1"/>
</dbReference>
<evidence type="ECO:0000256" key="4">
    <source>
        <dbReference type="ARBA" id="ARBA00022723"/>
    </source>
</evidence>
<feature type="domain" description="Glycoside hydrolase family 38 central" evidence="7">
    <location>
        <begin position="527"/>
        <end position="605"/>
    </location>
</feature>
<dbReference type="FunFam" id="3.20.110.10:FF:000002">
    <property type="entry name" value="alpha-mannosidase 2C1 isoform X1"/>
    <property type="match status" value="1"/>
</dbReference>
<evidence type="ECO:0000259" key="7">
    <source>
        <dbReference type="SMART" id="SM00872"/>
    </source>
</evidence>
<dbReference type="InterPro" id="IPR028995">
    <property type="entry name" value="Glyco_hydro_57/38_cen_sf"/>
</dbReference>
<dbReference type="Pfam" id="PF17677">
    <property type="entry name" value="Glyco_hydro38C2"/>
    <property type="match status" value="1"/>
</dbReference>
<dbReference type="FunFam" id="1.20.1270.50:FF:000004">
    <property type="entry name" value="alpha-mannosidase 2C1 isoform X1"/>
    <property type="match status" value="1"/>
</dbReference>
<dbReference type="InterPro" id="IPR054723">
    <property type="entry name" value="Ams1-like_N"/>
</dbReference>
<proteinExistence type="inferred from homology"/>
<dbReference type="PANTHER" id="PTHR46017">
    <property type="entry name" value="ALPHA-MANNOSIDASE 2C1"/>
    <property type="match status" value="1"/>
</dbReference>
<dbReference type="GO" id="GO:0004559">
    <property type="term" value="F:alpha-mannosidase activity"/>
    <property type="evidence" value="ECO:0007669"/>
    <property type="project" value="UniProtKB-EC"/>
</dbReference>
<dbReference type="Proteomes" id="UP000611640">
    <property type="component" value="Chromosome"/>
</dbReference>
<evidence type="ECO:0000256" key="5">
    <source>
        <dbReference type="ARBA" id="ARBA00022801"/>
    </source>
</evidence>